<dbReference type="Pfam" id="PF21205">
    <property type="entry name" value="Rep3_C"/>
    <property type="match status" value="1"/>
</dbReference>
<dbReference type="Pfam" id="PF01051">
    <property type="entry name" value="Rep3_N"/>
    <property type="match status" value="1"/>
</dbReference>
<dbReference type="InterPro" id="IPR000525">
    <property type="entry name" value="Initiator_Rep_WH1"/>
</dbReference>
<dbReference type="InterPro" id="IPR036390">
    <property type="entry name" value="WH_DNA-bd_sf"/>
</dbReference>
<evidence type="ECO:0000259" key="1">
    <source>
        <dbReference type="Pfam" id="PF01051"/>
    </source>
</evidence>
<accession>A0A0H5PX44</accession>
<dbReference type="GO" id="GO:0006270">
    <property type="term" value="P:DNA replication initiation"/>
    <property type="evidence" value="ECO:0007669"/>
    <property type="project" value="InterPro"/>
</dbReference>
<dbReference type="AlphaFoldDB" id="A0A0H5PX44"/>
<evidence type="ECO:0000313" key="2">
    <source>
        <dbReference type="EMBL" id="CRY93750.1"/>
    </source>
</evidence>
<organism evidence="2">
    <name type="scientific">uncultured prokaryote</name>
    <dbReference type="NCBI Taxonomy" id="198431"/>
    <lineage>
        <taxon>unclassified sequences</taxon>
        <taxon>environmental samples</taxon>
    </lineage>
</organism>
<keyword evidence="2" id="KW-0614">Plasmid</keyword>
<feature type="domain" description="Initiator Rep protein WH1" evidence="1">
    <location>
        <begin position="11"/>
        <end position="159"/>
    </location>
</feature>
<dbReference type="GO" id="GO:0003887">
    <property type="term" value="F:DNA-directed DNA polymerase activity"/>
    <property type="evidence" value="ECO:0007669"/>
    <property type="project" value="InterPro"/>
</dbReference>
<name>A0A0H5PX44_9ZZZZ</name>
<dbReference type="SUPFAM" id="SSF46785">
    <property type="entry name" value="Winged helix' DNA-binding domain"/>
    <property type="match status" value="2"/>
</dbReference>
<dbReference type="InterPro" id="IPR036388">
    <property type="entry name" value="WH-like_DNA-bd_sf"/>
</dbReference>
<sequence length="324" mass="38690">MSEKKKDIALCQDNVLTESRYNFNRIEKNCLYKIIEQVRNEYVEGAATVNGGFQNMFVTIQQEVLEQITDKTHKKDAHDALIRLRKRDIEIWKEDGSWFNCGFVNWCEYDANTKSYKVEVSYRIMPYLVELARQYTTYSLTVAITLKSVYSQRFYELCCQYRNRIENDGLAGFHKTQQQLRTMFCLEDKYQTNKDFNKNVIQRAQAELKASYDKKQCDLYFDVNIKGRGSEMCYDFKIHTREQSERQKQVFEDCRKKWIYIQQELLSIYKRDPKFVQRVMKQLDFHPNLIDPVLGKLMKAKQELKGADLAKLLRFILKEDFNLD</sequence>
<reference evidence="2" key="1">
    <citation type="submission" date="2015-06" db="EMBL/GenBank/DDBJ databases">
        <authorList>
            <person name="Joergensen T."/>
        </authorList>
    </citation>
    <scope>NUCLEOTIDE SEQUENCE</scope>
    <source>
        <plasmid evidence="2">pRGRH0059</plasmid>
    </source>
</reference>
<reference evidence="2" key="2">
    <citation type="submission" date="2015-07" db="EMBL/GenBank/DDBJ databases">
        <title>Plasmids, circular viruses and viroids from rat gut.</title>
        <authorList>
            <person name="Jorgensen T.J."/>
            <person name="Hansen M.A."/>
            <person name="Xu Z."/>
            <person name="Tabak M.A."/>
            <person name="Sorensen S.J."/>
            <person name="Hansen L.H."/>
        </authorList>
    </citation>
    <scope>NUCLEOTIDE SEQUENCE</scope>
    <source>
        <plasmid evidence="2">pRGRH0059</plasmid>
    </source>
</reference>
<proteinExistence type="predicted"/>
<geneLocation type="plasmid" evidence="2">
    <name>pRGRH0059</name>
</geneLocation>
<dbReference type="EMBL" id="LN852750">
    <property type="protein sequence ID" value="CRY93750.1"/>
    <property type="molecule type" value="Genomic_DNA"/>
</dbReference>
<protein>
    <recommendedName>
        <fullName evidence="1">Initiator Rep protein WH1 domain-containing protein</fullName>
    </recommendedName>
</protein>
<dbReference type="Gene3D" id="1.10.10.10">
    <property type="entry name" value="Winged helix-like DNA-binding domain superfamily/Winged helix DNA-binding domain"/>
    <property type="match status" value="2"/>
</dbReference>